<name>A0ABC9QUC1_BACMY</name>
<keyword evidence="2" id="KW-0812">Transmembrane</keyword>
<gene>
    <name evidence="3" type="ORF">III_06013</name>
</gene>
<feature type="compositionally biased region" description="Polar residues" evidence="1">
    <location>
        <begin position="73"/>
        <end position="82"/>
    </location>
</feature>
<accession>A0ABC9QUC1</accession>
<dbReference type="EMBL" id="AHEV01000057">
    <property type="protein sequence ID" value="EJR28907.1"/>
    <property type="molecule type" value="Genomic_DNA"/>
</dbReference>
<dbReference type="Proteomes" id="UP000006976">
    <property type="component" value="Unassembled WGS sequence"/>
</dbReference>
<feature type="transmembrane region" description="Helical" evidence="2">
    <location>
        <begin position="7"/>
        <end position="28"/>
    </location>
</feature>
<keyword evidence="2" id="KW-0472">Membrane</keyword>
<dbReference type="AlphaFoldDB" id="A0ABC9QUC1"/>
<protein>
    <submittedName>
        <fullName evidence="3">Uncharacterized protein</fullName>
    </submittedName>
</protein>
<sequence>MKINKSTLFLWGTVGILTVAIAIVMIFGKEEKPSKANQTTTSQQQATHQEKPSTQQPQQKQQDSNTKDLETAGTKTDGISSNENEEIEKAKRITLDFFHLFNEKNLTGQEAEKQQNSLHEKIKELYSKEALKQYSPQDIAKYYENLKIYSFVGNGENSMLDLKLKDIQIQKVVFSKENNAYVIGIQIITKQNEMVFSVGLQKEDGSLKFMHVPDAKVVQIR</sequence>
<proteinExistence type="predicted"/>
<evidence type="ECO:0000256" key="2">
    <source>
        <dbReference type="SAM" id="Phobius"/>
    </source>
</evidence>
<reference evidence="3 4" key="1">
    <citation type="submission" date="2012-04" db="EMBL/GenBank/DDBJ databases">
        <title>The Genome Sequence of Bacillus cereus VD078.</title>
        <authorList>
            <consortium name="The Broad Institute Genome Sequencing Platform"/>
            <consortium name="The Broad Institute Genome Sequencing Center for Infectious Disease"/>
            <person name="Feldgarden M."/>
            <person name="Van der Auwera G.A."/>
            <person name="Mahillon J."/>
            <person name="Duprez V."/>
            <person name="Timmery S."/>
            <person name="Mattelet C."/>
            <person name="Dierick K."/>
            <person name="Sun M."/>
            <person name="Yu Z."/>
            <person name="Zhu L."/>
            <person name="Hu X."/>
            <person name="Shank E.B."/>
            <person name="Swiecicka I."/>
            <person name="Hansen B.M."/>
            <person name="Andrup L."/>
            <person name="Young S.K."/>
            <person name="Zeng Q."/>
            <person name="Gargeya S."/>
            <person name="Fitzgerald M."/>
            <person name="Haas B."/>
            <person name="Abouelleil A."/>
            <person name="Alvarado L."/>
            <person name="Arachchi H.M."/>
            <person name="Berlin A."/>
            <person name="Chapman S.B."/>
            <person name="Goldberg J."/>
            <person name="Griggs A."/>
            <person name="Gujja S."/>
            <person name="Hansen M."/>
            <person name="Howarth C."/>
            <person name="Imamovic A."/>
            <person name="Larimer J."/>
            <person name="McCowen C."/>
            <person name="Montmayeur A."/>
            <person name="Murphy C."/>
            <person name="Neiman D."/>
            <person name="Pearson M."/>
            <person name="Priest M."/>
            <person name="Roberts A."/>
            <person name="Saif S."/>
            <person name="Shea T."/>
            <person name="Sisk P."/>
            <person name="Sykes S."/>
            <person name="Wortman J."/>
            <person name="Nusbaum C."/>
            <person name="Birren B."/>
        </authorList>
    </citation>
    <scope>NUCLEOTIDE SEQUENCE [LARGE SCALE GENOMIC DNA]</scope>
    <source>
        <strain evidence="3 4">VD078</strain>
    </source>
</reference>
<keyword evidence="2" id="KW-1133">Transmembrane helix</keyword>
<organism evidence="3 4">
    <name type="scientific">Bacillus mycoides</name>
    <dbReference type="NCBI Taxonomy" id="1405"/>
    <lineage>
        <taxon>Bacteria</taxon>
        <taxon>Bacillati</taxon>
        <taxon>Bacillota</taxon>
        <taxon>Bacilli</taxon>
        <taxon>Bacillales</taxon>
        <taxon>Bacillaceae</taxon>
        <taxon>Bacillus</taxon>
        <taxon>Bacillus cereus group</taxon>
    </lineage>
</organism>
<evidence type="ECO:0000256" key="1">
    <source>
        <dbReference type="SAM" id="MobiDB-lite"/>
    </source>
</evidence>
<evidence type="ECO:0000313" key="3">
    <source>
        <dbReference type="EMBL" id="EJR28907.1"/>
    </source>
</evidence>
<feature type="region of interest" description="Disordered" evidence="1">
    <location>
        <begin position="32"/>
        <end position="85"/>
    </location>
</feature>
<feature type="compositionally biased region" description="Low complexity" evidence="1">
    <location>
        <begin position="38"/>
        <end position="62"/>
    </location>
</feature>
<dbReference type="RefSeq" id="WP_002170069.1">
    <property type="nucleotide sequence ID" value="NZ_JH792254.1"/>
</dbReference>
<evidence type="ECO:0000313" key="4">
    <source>
        <dbReference type="Proteomes" id="UP000006976"/>
    </source>
</evidence>
<comment type="caution">
    <text evidence="3">The sequence shown here is derived from an EMBL/GenBank/DDBJ whole genome shotgun (WGS) entry which is preliminary data.</text>
</comment>